<evidence type="ECO:0000313" key="1">
    <source>
        <dbReference type="EMBL" id="GAA4901873.1"/>
    </source>
</evidence>
<accession>A0ABP9FIW6</accession>
<comment type="caution">
    <text evidence="1">The sequence shown here is derived from an EMBL/GenBank/DDBJ whole genome shotgun (WGS) entry which is preliminary data.</text>
</comment>
<dbReference type="Proteomes" id="UP001499988">
    <property type="component" value="Unassembled WGS sequence"/>
</dbReference>
<keyword evidence="2" id="KW-1185">Reference proteome</keyword>
<evidence type="ECO:0008006" key="3">
    <source>
        <dbReference type="Google" id="ProtNLM"/>
    </source>
</evidence>
<dbReference type="RefSeq" id="WP_345337273.1">
    <property type="nucleotide sequence ID" value="NZ_BAABJZ010000105.1"/>
</dbReference>
<evidence type="ECO:0000313" key="2">
    <source>
        <dbReference type="Proteomes" id="UP001499988"/>
    </source>
</evidence>
<sequence>MALPQGQARLELWLSLALFLLLLVILLGQGTWPKERALLSPSLVGVQFRQAINNAHARWMLRQTSASAPAARREELGLESNALGWPQPTGGCLRLWRQLLGPESLALLAPTPPRFVEGLHCEYGLQGGGILTYYPATGSVITNL</sequence>
<protein>
    <recommendedName>
        <fullName evidence="3">MSHA biogenesis protein MshF</fullName>
    </recommendedName>
</protein>
<organism evidence="1 2">
    <name type="scientific">Ferrimonas pelagia</name>
    <dbReference type="NCBI Taxonomy" id="1177826"/>
    <lineage>
        <taxon>Bacteria</taxon>
        <taxon>Pseudomonadati</taxon>
        <taxon>Pseudomonadota</taxon>
        <taxon>Gammaproteobacteria</taxon>
        <taxon>Alteromonadales</taxon>
        <taxon>Ferrimonadaceae</taxon>
        <taxon>Ferrimonas</taxon>
    </lineage>
</organism>
<gene>
    <name evidence="1" type="ORF">GCM10023333_39950</name>
</gene>
<proteinExistence type="predicted"/>
<dbReference type="EMBL" id="BAABJZ010000105">
    <property type="protein sequence ID" value="GAA4901873.1"/>
    <property type="molecule type" value="Genomic_DNA"/>
</dbReference>
<name>A0ABP9FIW6_9GAMM</name>
<reference evidence="2" key="1">
    <citation type="journal article" date="2019" name="Int. J. Syst. Evol. Microbiol.">
        <title>The Global Catalogue of Microorganisms (GCM) 10K type strain sequencing project: providing services to taxonomists for standard genome sequencing and annotation.</title>
        <authorList>
            <consortium name="The Broad Institute Genomics Platform"/>
            <consortium name="The Broad Institute Genome Sequencing Center for Infectious Disease"/>
            <person name="Wu L."/>
            <person name="Ma J."/>
        </authorList>
    </citation>
    <scope>NUCLEOTIDE SEQUENCE [LARGE SCALE GENOMIC DNA]</scope>
    <source>
        <strain evidence="2">JCM 18401</strain>
    </source>
</reference>